<feature type="domain" description="DNA polymerase III delta N-terminal" evidence="5">
    <location>
        <begin position="20"/>
        <end position="136"/>
    </location>
</feature>
<dbReference type="EMBL" id="VIAR01000015">
    <property type="protein sequence ID" value="TQD34049.1"/>
    <property type="molecule type" value="Genomic_DNA"/>
</dbReference>
<evidence type="ECO:0000256" key="4">
    <source>
        <dbReference type="ARBA" id="ARBA00022932"/>
    </source>
</evidence>
<organism evidence="7 8">
    <name type="scientific">Haloflavibacter putidus</name>
    <dbReference type="NCBI Taxonomy" id="2576776"/>
    <lineage>
        <taxon>Bacteria</taxon>
        <taxon>Pseudomonadati</taxon>
        <taxon>Bacteroidota</taxon>
        <taxon>Flavobacteriia</taxon>
        <taxon>Flavobacteriales</taxon>
        <taxon>Flavobacteriaceae</taxon>
        <taxon>Haloflavibacter</taxon>
    </lineage>
</organism>
<reference evidence="7 8" key="1">
    <citation type="submission" date="2019-06" db="EMBL/GenBank/DDBJ databases">
        <title>Flavibacter putida gen. nov., sp. nov., a novel marine bacterium of the family Flavobacteriaceae isolated from coastal seawater.</title>
        <authorList>
            <person name="Feng X."/>
        </authorList>
    </citation>
    <scope>NUCLEOTIDE SEQUENCE [LARGE SCALE GENOMIC DNA]</scope>
    <source>
        <strain evidence="7 8">PLHSN227</strain>
    </source>
</reference>
<keyword evidence="8" id="KW-1185">Reference proteome</keyword>
<name>A0A507ZAF8_9FLAO</name>
<proteinExistence type="predicted"/>
<dbReference type="PANTHER" id="PTHR34388">
    <property type="entry name" value="DNA POLYMERASE III SUBUNIT DELTA"/>
    <property type="match status" value="1"/>
</dbReference>
<accession>A0A507ZAF8</accession>
<comment type="caution">
    <text evidence="7">The sequence shown here is derived from an EMBL/GenBank/DDBJ whole genome shotgun (WGS) entry which is preliminary data.</text>
</comment>
<dbReference type="InterPro" id="IPR027417">
    <property type="entry name" value="P-loop_NTPase"/>
</dbReference>
<gene>
    <name evidence="7" type="primary">holA</name>
    <name evidence="7" type="ORF">FKR84_12375</name>
</gene>
<keyword evidence="3" id="KW-0235">DNA replication</keyword>
<dbReference type="PANTHER" id="PTHR34388:SF1">
    <property type="entry name" value="DNA POLYMERASE III SUBUNIT DELTA"/>
    <property type="match status" value="1"/>
</dbReference>
<dbReference type="InterPro" id="IPR010372">
    <property type="entry name" value="DNA_pol3_delta_N"/>
</dbReference>
<dbReference type="EC" id="2.7.7.7" evidence="7"/>
<keyword evidence="2 7" id="KW-0548">Nucleotidyltransferase</keyword>
<dbReference type="AlphaFoldDB" id="A0A507ZAF8"/>
<dbReference type="GO" id="GO:0003887">
    <property type="term" value="F:DNA-directed DNA polymerase activity"/>
    <property type="evidence" value="ECO:0007669"/>
    <property type="project" value="UniProtKB-KW"/>
</dbReference>
<dbReference type="NCBIfam" id="TIGR01128">
    <property type="entry name" value="holA"/>
    <property type="match status" value="1"/>
</dbReference>
<dbReference type="Gene3D" id="3.40.50.300">
    <property type="entry name" value="P-loop containing nucleotide triphosphate hydrolases"/>
    <property type="match status" value="1"/>
</dbReference>
<evidence type="ECO:0000256" key="2">
    <source>
        <dbReference type="ARBA" id="ARBA00022695"/>
    </source>
</evidence>
<dbReference type="InterPro" id="IPR048466">
    <property type="entry name" value="DNA_pol3_delta-like_C"/>
</dbReference>
<dbReference type="Pfam" id="PF21694">
    <property type="entry name" value="DNA_pol3_delta_C"/>
    <property type="match status" value="1"/>
</dbReference>
<evidence type="ECO:0000313" key="8">
    <source>
        <dbReference type="Proteomes" id="UP000317169"/>
    </source>
</evidence>
<protein>
    <submittedName>
        <fullName evidence="7">DNA polymerase III subunit delta</fullName>
        <ecNumber evidence="7">2.7.7.7</ecNumber>
    </submittedName>
</protein>
<dbReference type="Gene3D" id="1.10.8.60">
    <property type="match status" value="1"/>
</dbReference>
<evidence type="ECO:0000259" key="5">
    <source>
        <dbReference type="Pfam" id="PF06144"/>
    </source>
</evidence>
<dbReference type="RefSeq" id="WP_141422633.1">
    <property type="nucleotide sequence ID" value="NZ_VIAR01000015.1"/>
</dbReference>
<evidence type="ECO:0000313" key="7">
    <source>
        <dbReference type="EMBL" id="TQD34049.1"/>
    </source>
</evidence>
<evidence type="ECO:0000259" key="6">
    <source>
        <dbReference type="Pfam" id="PF21694"/>
    </source>
</evidence>
<dbReference type="InterPro" id="IPR005790">
    <property type="entry name" value="DNA_polIII_delta"/>
</dbReference>
<dbReference type="Proteomes" id="UP000317169">
    <property type="component" value="Unassembled WGS sequence"/>
</dbReference>
<keyword evidence="4" id="KW-0239">DNA-directed DNA polymerase</keyword>
<dbReference type="SUPFAM" id="SSF52540">
    <property type="entry name" value="P-loop containing nucleoside triphosphate hydrolases"/>
    <property type="match status" value="1"/>
</dbReference>
<evidence type="ECO:0000256" key="3">
    <source>
        <dbReference type="ARBA" id="ARBA00022705"/>
    </source>
</evidence>
<dbReference type="GO" id="GO:0006261">
    <property type="term" value="P:DNA-templated DNA replication"/>
    <property type="evidence" value="ECO:0007669"/>
    <property type="project" value="TreeGrafter"/>
</dbReference>
<dbReference type="Pfam" id="PF06144">
    <property type="entry name" value="DNA_pol3_delta"/>
    <property type="match status" value="1"/>
</dbReference>
<dbReference type="GO" id="GO:0003677">
    <property type="term" value="F:DNA binding"/>
    <property type="evidence" value="ECO:0007669"/>
    <property type="project" value="InterPro"/>
</dbReference>
<evidence type="ECO:0000256" key="1">
    <source>
        <dbReference type="ARBA" id="ARBA00022679"/>
    </source>
</evidence>
<dbReference type="Gene3D" id="1.20.272.10">
    <property type="match status" value="1"/>
</dbReference>
<dbReference type="OrthoDB" id="1172326at2"/>
<dbReference type="GO" id="GO:0009360">
    <property type="term" value="C:DNA polymerase III complex"/>
    <property type="evidence" value="ECO:0007669"/>
    <property type="project" value="InterPro"/>
</dbReference>
<keyword evidence="1 7" id="KW-0808">Transferase</keyword>
<feature type="domain" description="DNA polymerase III delta subunit-like C-terminal" evidence="6">
    <location>
        <begin position="211"/>
        <end position="315"/>
    </location>
</feature>
<sequence>MDDIKRIVADIDKRQLKPIYFLMGQESYYIDQLANYIEENVLTEEEKGFNQSILYGKDVSVDEIISAAKRFPMMAEYQVIIVKEAQDLSRNIEDLILYLKQMQPTTILVFCYKYKTLDKRKKLYKAIKEKGEVVESKRLYDNQIPDWIKRVLHGKNYSISPKAAILLLEFLGTDLAKINNELQKLMLVTPQGQQITPHIIEENIGISKDFNNFELQNALGQKDFKKAFRIINYFSQNPKEHPVQKTTPLLYLYFSKLLKYHALSDKSKFNAAKQLGINAYFVKDYVVGAKNYPMKKVSAMIEQIRTIDAKSKGVNAASATNADLLKELLINAAK</sequence>